<sequence length="499" mass="56619">MYQNKIKDAQWKWKPRKHSAASFSAYCKLLCQQSLITEGAVCCRFSDDRFHEGPGAQGTQDAGVRRVHRWLPLPDLRVPAHLLGLPDHGGHTDREPRLRSLASSVLLQRKQYLRCTHAWDSLYSCVVLLHLHGTSRVRRTALCLANPDDCAWFTNKSEFCITYPKNCIAWDFDNEMVLGIVMFKTLAQKNYSREYTRRLGQVYDQLIDGCVVRSVTNSPCKNHLSVMLEDNSGYPHNCFAVESLWGQPDAIQPVIPVTGSVSMLLSLHPEEYFNYYDLVMAHVLMHEAHSVGNPIREGIALVAGKTYDIFVNQRVTERLPAPYNTNCTDYLALWRKNGGYGPLTGKSCAEQCKMQSMVESTGCVAQTISYPNNYTVCTDPSIYPADNVIEQCSRQCSDACREVSYSLRSEIKFDKTEKCNGDANCEKKDLFLNFIFNRLEIEKFVHEPRYEGVEMFSYIGGYMGMWLGISLVALFDFAETLVALLTYACAKKRSSTRPI</sequence>
<protein>
    <submittedName>
        <fullName evidence="14">Uncharacterized protein</fullName>
    </submittedName>
</protein>
<keyword evidence="9 13" id="KW-0472">Membrane</keyword>
<comment type="caution">
    <text evidence="14">The sequence shown here is derived from an EMBL/GenBank/DDBJ whole genome shotgun (WGS) entry which is preliminary data.</text>
</comment>
<evidence type="ECO:0000256" key="4">
    <source>
        <dbReference type="ARBA" id="ARBA00022461"/>
    </source>
</evidence>
<evidence type="ECO:0000256" key="6">
    <source>
        <dbReference type="ARBA" id="ARBA00022989"/>
    </source>
</evidence>
<dbReference type="GO" id="GO:0005886">
    <property type="term" value="C:plasma membrane"/>
    <property type="evidence" value="ECO:0007669"/>
    <property type="project" value="TreeGrafter"/>
</dbReference>
<dbReference type="AlphaFoldDB" id="A0AAV4MX10"/>
<keyword evidence="8 12" id="KW-0406">Ion transport</keyword>
<dbReference type="Pfam" id="PF00858">
    <property type="entry name" value="ASC"/>
    <property type="match status" value="1"/>
</dbReference>
<keyword evidence="7" id="KW-0915">Sodium</keyword>
<evidence type="ECO:0000256" key="7">
    <source>
        <dbReference type="ARBA" id="ARBA00023053"/>
    </source>
</evidence>
<evidence type="ECO:0000256" key="12">
    <source>
        <dbReference type="RuleBase" id="RU000679"/>
    </source>
</evidence>
<evidence type="ECO:0000313" key="15">
    <source>
        <dbReference type="Proteomes" id="UP001054837"/>
    </source>
</evidence>
<evidence type="ECO:0000256" key="2">
    <source>
        <dbReference type="ARBA" id="ARBA00007193"/>
    </source>
</evidence>
<dbReference type="PANTHER" id="PTHR11690:SF248">
    <property type="entry name" value="PICKPOCKET 17, ISOFORM A"/>
    <property type="match status" value="1"/>
</dbReference>
<accession>A0AAV4MX10</accession>
<evidence type="ECO:0000313" key="14">
    <source>
        <dbReference type="EMBL" id="GIX76278.1"/>
    </source>
</evidence>
<dbReference type="EMBL" id="BPLQ01000920">
    <property type="protein sequence ID" value="GIX76278.1"/>
    <property type="molecule type" value="Genomic_DNA"/>
</dbReference>
<keyword evidence="5 12" id="KW-0812">Transmembrane</keyword>
<dbReference type="InterPro" id="IPR001873">
    <property type="entry name" value="ENaC"/>
</dbReference>
<reference evidence="14 15" key="1">
    <citation type="submission" date="2021-06" db="EMBL/GenBank/DDBJ databases">
        <title>Caerostris darwini draft genome.</title>
        <authorList>
            <person name="Kono N."/>
            <person name="Arakawa K."/>
        </authorList>
    </citation>
    <scope>NUCLEOTIDE SEQUENCE [LARGE SCALE GENOMIC DNA]</scope>
</reference>
<dbReference type="Proteomes" id="UP001054837">
    <property type="component" value="Unassembled WGS sequence"/>
</dbReference>
<keyword evidence="10 12" id="KW-0739">Sodium transport</keyword>
<keyword evidence="11 12" id="KW-0407">Ion channel</keyword>
<evidence type="ECO:0000256" key="1">
    <source>
        <dbReference type="ARBA" id="ARBA00004141"/>
    </source>
</evidence>
<evidence type="ECO:0000256" key="11">
    <source>
        <dbReference type="ARBA" id="ARBA00023303"/>
    </source>
</evidence>
<dbReference type="PANTHER" id="PTHR11690">
    <property type="entry name" value="AMILORIDE-SENSITIVE SODIUM CHANNEL-RELATED"/>
    <property type="match status" value="1"/>
</dbReference>
<evidence type="ECO:0000256" key="3">
    <source>
        <dbReference type="ARBA" id="ARBA00022448"/>
    </source>
</evidence>
<organism evidence="14 15">
    <name type="scientific">Caerostris darwini</name>
    <dbReference type="NCBI Taxonomy" id="1538125"/>
    <lineage>
        <taxon>Eukaryota</taxon>
        <taxon>Metazoa</taxon>
        <taxon>Ecdysozoa</taxon>
        <taxon>Arthropoda</taxon>
        <taxon>Chelicerata</taxon>
        <taxon>Arachnida</taxon>
        <taxon>Araneae</taxon>
        <taxon>Araneomorphae</taxon>
        <taxon>Entelegynae</taxon>
        <taxon>Araneoidea</taxon>
        <taxon>Araneidae</taxon>
        <taxon>Caerostris</taxon>
    </lineage>
</organism>
<keyword evidence="3 12" id="KW-0813">Transport</keyword>
<comment type="similarity">
    <text evidence="2 12">Belongs to the amiloride-sensitive sodium channel (TC 1.A.6) family.</text>
</comment>
<comment type="subcellular location">
    <subcellularLocation>
        <location evidence="1">Membrane</location>
        <topology evidence="1">Multi-pass membrane protein</topology>
    </subcellularLocation>
</comment>
<evidence type="ECO:0000256" key="13">
    <source>
        <dbReference type="SAM" id="Phobius"/>
    </source>
</evidence>
<evidence type="ECO:0000256" key="9">
    <source>
        <dbReference type="ARBA" id="ARBA00023136"/>
    </source>
</evidence>
<dbReference type="Gene3D" id="1.10.287.770">
    <property type="entry name" value="YojJ-like"/>
    <property type="match status" value="1"/>
</dbReference>
<keyword evidence="15" id="KW-1185">Reference proteome</keyword>
<evidence type="ECO:0000256" key="5">
    <source>
        <dbReference type="ARBA" id="ARBA00022692"/>
    </source>
</evidence>
<keyword evidence="4 12" id="KW-0894">Sodium channel</keyword>
<gene>
    <name evidence="14" type="primary">AVEN_228817_1</name>
    <name evidence="14" type="ORF">CDAR_418462</name>
</gene>
<dbReference type="GO" id="GO:0015280">
    <property type="term" value="F:ligand-gated sodium channel activity"/>
    <property type="evidence" value="ECO:0007669"/>
    <property type="project" value="TreeGrafter"/>
</dbReference>
<evidence type="ECO:0000256" key="10">
    <source>
        <dbReference type="ARBA" id="ARBA00023201"/>
    </source>
</evidence>
<feature type="transmembrane region" description="Helical" evidence="13">
    <location>
        <begin position="465"/>
        <end position="490"/>
    </location>
</feature>
<name>A0AAV4MX10_9ARAC</name>
<proteinExistence type="inferred from homology"/>
<keyword evidence="6 13" id="KW-1133">Transmembrane helix</keyword>
<evidence type="ECO:0000256" key="8">
    <source>
        <dbReference type="ARBA" id="ARBA00023065"/>
    </source>
</evidence>